<evidence type="ECO:0000313" key="1">
    <source>
        <dbReference type="EMBL" id="KYQ60627.1"/>
    </source>
</evidence>
<evidence type="ECO:0000313" key="2">
    <source>
        <dbReference type="Proteomes" id="UP000075809"/>
    </source>
</evidence>
<sequence>MPRVVTTLRYVTTLGFMAYLTGMRVTDSSAWISSTKRAHLTLDSSGLHPAGIAKDGGFPMRRFSLTVREDEEKEE</sequence>
<gene>
    <name evidence="1" type="ORF">ALC60_00252</name>
</gene>
<dbReference type="Proteomes" id="UP000075809">
    <property type="component" value="Unassembled WGS sequence"/>
</dbReference>
<dbReference type="AlphaFoldDB" id="A0A151XJW3"/>
<reference evidence="1 2" key="1">
    <citation type="submission" date="2015-09" db="EMBL/GenBank/DDBJ databases">
        <title>Trachymyrmex zeteki WGS genome.</title>
        <authorList>
            <person name="Nygaard S."/>
            <person name="Hu H."/>
            <person name="Boomsma J."/>
            <person name="Zhang G."/>
        </authorList>
    </citation>
    <scope>NUCLEOTIDE SEQUENCE [LARGE SCALE GENOMIC DNA]</scope>
    <source>
        <strain evidence="1">Tzet28-1</strain>
        <tissue evidence="1">Whole body</tissue>
    </source>
</reference>
<accession>A0A151XJW3</accession>
<name>A0A151XJW3_9HYME</name>
<keyword evidence="2" id="KW-1185">Reference proteome</keyword>
<dbReference type="EMBL" id="KQ982052">
    <property type="protein sequence ID" value="KYQ60627.1"/>
    <property type="molecule type" value="Genomic_DNA"/>
</dbReference>
<proteinExistence type="predicted"/>
<protein>
    <submittedName>
        <fullName evidence="1">Uncharacterized protein</fullName>
    </submittedName>
</protein>
<organism evidence="1 2">
    <name type="scientific">Mycetomoellerius zeteki</name>
    <dbReference type="NCBI Taxonomy" id="64791"/>
    <lineage>
        <taxon>Eukaryota</taxon>
        <taxon>Metazoa</taxon>
        <taxon>Ecdysozoa</taxon>
        <taxon>Arthropoda</taxon>
        <taxon>Hexapoda</taxon>
        <taxon>Insecta</taxon>
        <taxon>Pterygota</taxon>
        <taxon>Neoptera</taxon>
        <taxon>Endopterygota</taxon>
        <taxon>Hymenoptera</taxon>
        <taxon>Apocrita</taxon>
        <taxon>Aculeata</taxon>
        <taxon>Formicoidea</taxon>
        <taxon>Formicidae</taxon>
        <taxon>Myrmicinae</taxon>
        <taxon>Mycetomoellerius</taxon>
    </lineage>
</organism>